<keyword evidence="2" id="KW-1185">Reference proteome</keyword>
<protein>
    <submittedName>
        <fullName evidence="1">Uncharacterized protein</fullName>
    </submittedName>
</protein>
<proteinExistence type="predicted"/>
<organism evidence="1 2">
    <name type="scientific">Coemansia helicoidea</name>
    <dbReference type="NCBI Taxonomy" id="1286919"/>
    <lineage>
        <taxon>Eukaryota</taxon>
        <taxon>Fungi</taxon>
        <taxon>Fungi incertae sedis</taxon>
        <taxon>Zoopagomycota</taxon>
        <taxon>Kickxellomycotina</taxon>
        <taxon>Kickxellomycetes</taxon>
        <taxon>Kickxellales</taxon>
        <taxon>Kickxellaceae</taxon>
        <taxon>Coemansia</taxon>
    </lineage>
</organism>
<dbReference type="EMBL" id="JANBUN010001470">
    <property type="protein sequence ID" value="KAJ2797995.1"/>
    <property type="molecule type" value="Genomic_DNA"/>
</dbReference>
<evidence type="ECO:0000313" key="2">
    <source>
        <dbReference type="Proteomes" id="UP001140087"/>
    </source>
</evidence>
<reference evidence="1" key="1">
    <citation type="submission" date="2022-07" db="EMBL/GenBank/DDBJ databases">
        <title>Phylogenomic reconstructions and comparative analyses of Kickxellomycotina fungi.</title>
        <authorList>
            <person name="Reynolds N.K."/>
            <person name="Stajich J.E."/>
            <person name="Barry K."/>
            <person name="Grigoriev I.V."/>
            <person name="Crous P."/>
            <person name="Smith M.E."/>
        </authorList>
    </citation>
    <scope>NUCLEOTIDE SEQUENCE</scope>
    <source>
        <strain evidence="1">BCRC 34780</strain>
    </source>
</reference>
<gene>
    <name evidence="1" type="ORF">H4R21_004103</name>
</gene>
<dbReference type="Proteomes" id="UP001140087">
    <property type="component" value="Unassembled WGS sequence"/>
</dbReference>
<name>A0ACC1KYS4_9FUNG</name>
<accession>A0ACC1KYS4</accession>
<comment type="caution">
    <text evidence="1">The sequence shown here is derived from an EMBL/GenBank/DDBJ whole genome shotgun (WGS) entry which is preliminary data.</text>
</comment>
<sequence>MASTTEQQQQQAQGSGKWAKLVAALRRALGRRTVPAAAGQDMGDEARMDLALAIAAQYVMVSQEYPAGEDECGDAQTLTSPACAAKAVEAKCTPQALLWFIRRPRTASAGSHTICGDALCATHADSPPHSANATLREQPPFWMPLVG</sequence>
<evidence type="ECO:0000313" key="1">
    <source>
        <dbReference type="EMBL" id="KAJ2797995.1"/>
    </source>
</evidence>